<accession>A0ABR2I7A8</accession>
<comment type="caution">
    <text evidence="1">The sequence shown here is derived from an EMBL/GenBank/DDBJ whole genome shotgun (WGS) entry which is preliminary data.</text>
</comment>
<reference evidence="1 2" key="1">
    <citation type="submission" date="2024-04" db="EMBL/GenBank/DDBJ databases">
        <title>Tritrichomonas musculus Genome.</title>
        <authorList>
            <person name="Alves-Ferreira E."/>
            <person name="Grigg M."/>
            <person name="Lorenzi H."/>
            <person name="Galac M."/>
        </authorList>
    </citation>
    <scope>NUCLEOTIDE SEQUENCE [LARGE SCALE GENOMIC DNA]</scope>
    <source>
        <strain evidence="1 2">EAF2021</strain>
    </source>
</reference>
<evidence type="ECO:0000313" key="1">
    <source>
        <dbReference type="EMBL" id="KAK8857747.1"/>
    </source>
</evidence>
<gene>
    <name evidence="1" type="ORF">M9Y10_016157</name>
</gene>
<evidence type="ECO:0000313" key="2">
    <source>
        <dbReference type="Proteomes" id="UP001470230"/>
    </source>
</evidence>
<organism evidence="1 2">
    <name type="scientific">Tritrichomonas musculus</name>
    <dbReference type="NCBI Taxonomy" id="1915356"/>
    <lineage>
        <taxon>Eukaryota</taxon>
        <taxon>Metamonada</taxon>
        <taxon>Parabasalia</taxon>
        <taxon>Tritrichomonadida</taxon>
        <taxon>Tritrichomonadidae</taxon>
        <taxon>Tritrichomonas</taxon>
    </lineage>
</organism>
<protein>
    <submittedName>
        <fullName evidence="1">Uncharacterized protein</fullName>
    </submittedName>
</protein>
<name>A0ABR2I7A8_9EUKA</name>
<proteinExistence type="predicted"/>
<keyword evidence="2" id="KW-1185">Reference proteome</keyword>
<sequence length="119" mass="12763">MLFSLSSTAFAAETQSEYAFALASLPGQIPTEKPIVKVTTYVINDNNEPQARVPNGIPIEVIAKNDRTSVKVHVGNIGIDGLDNVTVTATATGYIKSQTQSGYVPPIIGKGFDFDFPYI</sequence>
<dbReference type="EMBL" id="JAPFFF010000020">
    <property type="protein sequence ID" value="KAK8857747.1"/>
    <property type="molecule type" value="Genomic_DNA"/>
</dbReference>
<dbReference type="Proteomes" id="UP001470230">
    <property type="component" value="Unassembled WGS sequence"/>
</dbReference>